<dbReference type="PANTHER" id="PTHR46263">
    <property type="entry name" value="ARMADILLO REPEAT-CONTAINING PROTEIN 7"/>
    <property type="match status" value="1"/>
</dbReference>
<dbReference type="EMBL" id="LR899014">
    <property type="protein sequence ID" value="CAD7092721.1"/>
    <property type="molecule type" value="Genomic_DNA"/>
</dbReference>
<protein>
    <recommendedName>
        <fullName evidence="3">Armadillo repeat-containing protein 7</fullName>
    </recommendedName>
</protein>
<reference evidence="1 2" key="1">
    <citation type="submission" date="2020-11" db="EMBL/GenBank/DDBJ databases">
        <authorList>
            <person name="Wallbank WR R."/>
            <person name="Pardo Diaz C."/>
            <person name="Kozak K."/>
            <person name="Martin S."/>
            <person name="Jiggins C."/>
            <person name="Moest M."/>
            <person name="Warren A I."/>
            <person name="Generalovic N T."/>
            <person name="Byers J.R.P. K."/>
            <person name="Montejo-Kovacevich G."/>
            <person name="Yen C E."/>
        </authorList>
    </citation>
    <scope>NUCLEOTIDE SEQUENCE [LARGE SCALE GENOMIC DNA]</scope>
</reference>
<keyword evidence="2" id="KW-1185">Reference proteome</keyword>
<dbReference type="FunCoup" id="A0A7R8Z1M5">
    <property type="interactions" value="22"/>
</dbReference>
<organism evidence="1 2">
    <name type="scientific">Hermetia illucens</name>
    <name type="common">Black soldier fly</name>
    <dbReference type="NCBI Taxonomy" id="343691"/>
    <lineage>
        <taxon>Eukaryota</taxon>
        <taxon>Metazoa</taxon>
        <taxon>Ecdysozoa</taxon>
        <taxon>Arthropoda</taxon>
        <taxon>Hexapoda</taxon>
        <taxon>Insecta</taxon>
        <taxon>Pterygota</taxon>
        <taxon>Neoptera</taxon>
        <taxon>Endopterygota</taxon>
        <taxon>Diptera</taxon>
        <taxon>Brachycera</taxon>
        <taxon>Stratiomyomorpha</taxon>
        <taxon>Stratiomyidae</taxon>
        <taxon>Hermetiinae</taxon>
        <taxon>Hermetia</taxon>
    </lineage>
</organism>
<name>A0A7R8Z1M5_HERIL</name>
<dbReference type="InParanoid" id="A0A7R8Z1M5"/>
<evidence type="ECO:0000313" key="2">
    <source>
        <dbReference type="Proteomes" id="UP000594454"/>
    </source>
</evidence>
<evidence type="ECO:0000313" key="1">
    <source>
        <dbReference type="EMBL" id="CAD7092721.1"/>
    </source>
</evidence>
<dbReference type="InterPro" id="IPR011989">
    <property type="entry name" value="ARM-like"/>
</dbReference>
<dbReference type="Proteomes" id="UP000594454">
    <property type="component" value="Chromosome 6"/>
</dbReference>
<sequence>MFSTKERLRRRTPAAGIDREEYIEHLVEEFHTTTNVEAQEQVSANLANFAYDPVNYPFLKKSSCLELFIQTLSLPNDKLVLHGIAGICNLCLDEYFESVILAPTNLAAITALLPKDNTEIVLQALATLTLLTTPKTKEQICIPKVVRDIQRLRESKHIPIKRLASVFIEDNCTKTEIIQL</sequence>
<accession>A0A7R8Z1M5</accession>
<dbReference type="InterPro" id="IPR016024">
    <property type="entry name" value="ARM-type_fold"/>
</dbReference>
<evidence type="ECO:0008006" key="3">
    <source>
        <dbReference type="Google" id="ProtNLM"/>
    </source>
</evidence>
<dbReference type="AlphaFoldDB" id="A0A7R8Z1M5"/>
<dbReference type="SUPFAM" id="SSF48371">
    <property type="entry name" value="ARM repeat"/>
    <property type="match status" value="1"/>
</dbReference>
<dbReference type="InterPro" id="IPR042462">
    <property type="entry name" value="ARMC7"/>
</dbReference>
<dbReference type="PANTHER" id="PTHR46263:SF1">
    <property type="entry name" value="ARMADILLO REPEAT-CONTAINING PROTEIN 7"/>
    <property type="match status" value="1"/>
</dbReference>
<proteinExistence type="predicted"/>
<gene>
    <name evidence="1" type="ORF">HERILL_LOCUS15058</name>
</gene>
<dbReference type="OrthoDB" id="201709at2759"/>
<dbReference type="Gene3D" id="1.25.10.10">
    <property type="entry name" value="Leucine-rich Repeat Variant"/>
    <property type="match status" value="1"/>
</dbReference>